<organism evidence="2">
    <name type="scientific">Colletotrichum graminicola (strain M1.001 / M2 / FGSC 10212)</name>
    <name type="common">Maize anthracnose fungus</name>
    <name type="synonym">Glomerella graminicola</name>
    <dbReference type="NCBI Taxonomy" id="645133"/>
    <lineage>
        <taxon>Eukaryota</taxon>
        <taxon>Fungi</taxon>
        <taxon>Dikarya</taxon>
        <taxon>Ascomycota</taxon>
        <taxon>Pezizomycotina</taxon>
        <taxon>Sordariomycetes</taxon>
        <taxon>Hypocreomycetidae</taxon>
        <taxon>Glomerellales</taxon>
        <taxon>Glomerellaceae</taxon>
        <taxon>Colletotrichum</taxon>
        <taxon>Colletotrichum graminicola species complex</taxon>
    </lineage>
</organism>
<gene>
    <name evidence="1" type="ORF">GLRG_00955</name>
</gene>
<keyword evidence="2" id="KW-1185">Reference proteome</keyword>
<sequence>MKTGILRYDNTSTAKPSTTAWAIEPVVPWTVGDPSNGQIGEQFNIDILEHMHWPLRDVDLLV</sequence>
<evidence type="ECO:0000313" key="2">
    <source>
        <dbReference type="Proteomes" id="UP000008782"/>
    </source>
</evidence>
<dbReference type="Proteomes" id="UP000008782">
    <property type="component" value="Unassembled WGS sequence"/>
</dbReference>
<proteinExistence type="predicted"/>
<dbReference type="VEuPathDB" id="FungiDB:GLRG_00955"/>
<dbReference type="AlphaFoldDB" id="E3Q544"/>
<dbReference type="HOGENOM" id="CLU_2904060_0_0_1"/>
<dbReference type="RefSeq" id="XP_008089831.1">
    <property type="nucleotide sequence ID" value="XM_008091640.1"/>
</dbReference>
<protein>
    <submittedName>
        <fullName evidence="1">Uncharacterized protein</fullName>
    </submittedName>
</protein>
<accession>E3Q544</accession>
<evidence type="ECO:0000313" key="1">
    <source>
        <dbReference type="EMBL" id="EFQ25811.1"/>
    </source>
</evidence>
<dbReference type="STRING" id="645133.E3Q544"/>
<dbReference type="EMBL" id="GG697333">
    <property type="protein sequence ID" value="EFQ25811.1"/>
    <property type="molecule type" value="Genomic_DNA"/>
</dbReference>
<reference evidence="2" key="1">
    <citation type="journal article" date="2012" name="Nat. Genet.">
        <title>Lifestyle transitions in plant pathogenic Colletotrichum fungi deciphered by genome and transcriptome analyses.</title>
        <authorList>
            <person name="O'Connell R.J."/>
            <person name="Thon M.R."/>
            <person name="Hacquard S."/>
            <person name="Amyotte S.G."/>
            <person name="Kleemann J."/>
            <person name="Torres M.F."/>
            <person name="Damm U."/>
            <person name="Buiate E.A."/>
            <person name="Epstein L."/>
            <person name="Alkan N."/>
            <person name="Altmueller J."/>
            <person name="Alvarado-Balderrama L."/>
            <person name="Bauser C.A."/>
            <person name="Becker C."/>
            <person name="Birren B.W."/>
            <person name="Chen Z."/>
            <person name="Choi J."/>
            <person name="Crouch J.A."/>
            <person name="Duvick J.P."/>
            <person name="Farman M.A."/>
            <person name="Gan P."/>
            <person name="Heiman D."/>
            <person name="Henrissat B."/>
            <person name="Howard R.J."/>
            <person name="Kabbage M."/>
            <person name="Koch C."/>
            <person name="Kracher B."/>
            <person name="Kubo Y."/>
            <person name="Law A.D."/>
            <person name="Lebrun M.-H."/>
            <person name="Lee Y.-H."/>
            <person name="Miyara I."/>
            <person name="Moore N."/>
            <person name="Neumann U."/>
            <person name="Nordstroem K."/>
            <person name="Panaccione D.G."/>
            <person name="Panstruga R."/>
            <person name="Place M."/>
            <person name="Proctor R.H."/>
            <person name="Prusky D."/>
            <person name="Rech G."/>
            <person name="Reinhardt R."/>
            <person name="Rollins J.A."/>
            <person name="Rounsley S."/>
            <person name="Schardl C.L."/>
            <person name="Schwartz D.C."/>
            <person name="Shenoy N."/>
            <person name="Shirasu K."/>
            <person name="Sikhakolli U.R."/>
            <person name="Stueber K."/>
            <person name="Sukno S.A."/>
            <person name="Sweigard J.A."/>
            <person name="Takano Y."/>
            <person name="Takahara H."/>
            <person name="Trail F."/>
            <person name="van der Does H.C."/>
            <person name="Voll L.M."/>
            <person name="Will I."/>
            <person name="Young S."/>
            <person name="Zeng Q."/>
            <person name="Zhang J."/>
            <person name="Zhou S."/>
            <person name="Dickman M.B."/>
            <person name="Schulze-Lefert P."/>
            <person name="Ver Loren van Themaat E."/>
            <person name="Ma L.-J."/>
            <person name="Vaillancourt L.J."/>
        </authorList>
    </citation>
    <scope>NUCLEOTIDE SEQUENCE [LARGE SCALE GENOMIC DNA]</scope>
    <source>
        <strain evidence="2">M1.001 / M2 / FGSC 10212</strain>
    </source>
</reference>
<name>E3Q544_COLGM</name>
<dbReference type="GeneID" id="24406320"/>